<dbReference type="InterPro" id="IPR004380">
    <property type="entry name" value="Asp_race"/>
</dbReference>
<dbReference type="InterPro" id="IPR001920">
    <property type="entry name" value="Asp/Glu_race"/>
</dbReference>
<evidence type="ECO:0000256" key="1">
    <source>
        <dbReference type="ARBA" id="ARBA00007847"/>
    </source>
</evidence>
<dbReference type="PANTHER" id="PTHR21198">
    <property type="entry name" value="GLUTAMATE RACEMASE"/>
    <property type="match status" value="1"/>
</dbReference>
<dbReference type="AlphaFoldDB" id="A0A1Y0IVZ1"/>
<gene>
    <name evidence="3" type="ORF">CBW65_23520</name>
</gene>
<dbReference type="InterPro" id="IPR033134">
    <property type="entry name" value="Asp/Glu_racemase_AS_2"/>
</dbReference>
<dbReference type="Proteomes" id="UP000195437">
    <property type="component" value="Chromosome"/>
</dbReference>
<reference evidence="4" key="1">
    <citation type="submission" date="2017-05" db="EMBL/GenBank/DDBJ databases">
        <authorList>
            <person name="Sung H."/>
        </authorList>
    </citation>
    <scope>NUCLEOTIDE SEQUENCE [LARGE SCALE GENOMIC DNA]</scope>
    <source>
        <strain evidence="4">AR23208</strain>
    </source>
</reference>
<keyword evidence="4" id="KW-1185">Reference proteome</keyword>
<dbReference type="NCBIfam" id="TIGR00035">
    <property type="entry name" value="asp_race"/>
    <property type="match status" value="1"/>
</dbReference>
<dbReference type="Pfam" id="PF01177">
    <property type="entry name" value="Asp_Glu_race"/>
    <property type="match status" value="1"/>
</dbReference>
<protein>
    <submittedName>
        <fullName evidence="3">Aspartate racemase</fullName>
    </submittedName>
</protein>
<sequence>MKTIGLLGGMSWESTVVYYQLLNQLVREKRGGLHSAKVVMHSFDFEEIVACQKAGEWQKAADMLLAAARKLEESGAELLLICTNTMHTLAPEIAAGLNIPLVHIADVTAEALRSQGVQKAALLGTRYTMEQDFYRERLQEHGVEVIVPGSVERQDVHDIIFDELCQGQILAHSRKRYCEIMTQLTEEQGAEGIILGCTEIPLLVKAGDACVPLFDTTYLHAKKAVEMALGE</sequence>
<evidence type="ECO:0000256" key="2">
    <source>
        <dbReference type="ARBA" id="ARBA00023235"/>
    </source>
</evidence>
<dbReference type="PANTHER" id="PTHR21198:SF7">
    <property type="entry name" value="ASPARTATE-GLUTAMATE RACEMASE FAMILY"/>
    <property type="match status" value="1"/>
</dbReference>
<dbReference type="InterPro" id="IPR015942">
    <property type="entry name" value="Asp/Glu/hydantoin_racemase"/>
</dbReference>
<dbReference type="GO" id="GO:0047661">
    <property type="term" value="F:amino-acid racemase activity"/>
    <property type="evidence" value="ECO:0007669"/>
    <property type="project" value="InterPro"/>
</dbReference>
<dbReference type="Gene3D" id="3.40.50.1860">
    <property type="match status" value="2"/>
</dbReference>
<accession>A0A1Y0IVZ1</accession>
<dbReference type="PROSITE" id="PS00924">
    <property type="entry name" value="ASP_GLU_RACEMASE_2"/>
    <property type="match status" value="1"/>
</dbReference>
<dbReference type="KEGG" id="tum:CBW65_23520"/>
<organism evidence="3 4">
    <name type="scientific">Tumebacillus avium</name>
    <dbReference type="NCBI Taxonomy" id="1903704"/>
    <lineage>
        <taxon>Bacteria</taxon>
        <taxon>Bacillati</taxon>
        <taxon>Bacillota</taxon>
        <taxon>Bacilli</taxon>
        <taxon>Bacillales</taxon>
        <taxon>Alicyclobacillaceae</taxon>
        <taxon>Tumebacillus</taxon>
    </lineage>
</organism>
<proteinExistence type="inferred from homology"/>
<evidence type="ECO:0000313" key="3">
    <source>
        <dbReference type="EMBL" id="ARU63655.1"/>
    </source>
</evidence>
<evidence type="ECO:0000313" key="4">
    <source>
        <dbReference type="Proteomes" id="UP000195437"/>
    </source>
</evidence>
<comment type="similarity">
    <text evidence="1">Belongs to the aspartate/glutamate racemases family.</text>
</comment>
<keyword evidence="2" id="KW-0413">Isomerase</keyword>
<dbReference type="SUPFAM" id="SSF53681">
    <property type="entry name" value="Aspartate/glutamate racemase"/>
    <property type="match status" value="2"/>
</dbReference>
<name>A0A1Y0IVZ1_9BACL</name>
<dbReference type="OrthoDB" id="9803739at2"/>
<dbReference type="RefSeq" id="WP_087458989.1">
    <property type="nucleotide sequence ID" value="NZ_CP021434.1"/>
</dbReference>
<dbReference type="EMBL" id="CP021434">
    <property type="protein sequence ID" value="ARU63655.1"/>
    <property type="molecule type" value="Genomic_DNA"/>
</dbReference>